<evidence type="ECO:0000313" key="4">
    <source>
        <dbReference type="EMBL" id="CAF4624125.1"/>
    </source>
</evidence>
<sequence>YSEDQLIYASGSSAEHSPSALQAGAVGFDFPRQPADYGNFLSSAVGHPQFIHDVVNFNPDESDDDDMSEQSDDVDDDAQS</sequence>
<accession>A0A821K4X0</accession>
<protein>
    <submittedName>
        <fullName evidence="5">Uncharacterized protein</fullName>
    </submittedName>
</protein>
<feature type="non-terminal residue" evidence="5">
    <location>
        <position position="1"/>
    </location>
</feature>
<gene>
    <name evidence="2" type="ORF">BYL167_LOCUS36520</name>
    <name evidence="3" type="ORF">BYL167_LOCUS40652</name>
    <name evidence="4" type="ORF">GIL414_LOCUS39907</name>
    <name evidence="7" type="ORF">GIL414_LOCUS51888</name>
    <name evidence="5" type="ORF">OVN521_LOCUS49408</name>
    <name evidence="6" type="ORF">OVN521_LOCUS50822</name>
</gene>
<dbReference type="Proteomes" id="UP000681967">
    <property type="component" value="Unassembled WGS sequence"/>
</dbReference>
<dbReference type="Proteomes" id="UP000663866">
    <property type="component" value="Unassembled WGS sequence"/>
</dbReference>
<evidence type="ECO:0000313" key="6">
    <source>
        <dbReference type="EMBL" id="CAF4770876.1"/>
    </source>
</evidence>
<keyword evidence="8" id="KW-1185">Reference proteome</keyword>
<name>A0A821K4X0_9BILA</name>
<dbReference type="EMBL" id="CAJOBG010119030">
    <property type="protein sequence ID" value="CAF4770876.1"/>
    <property type="molecule type" value="Genomic_DNA"/>
</dbReference>
<evidence type="ECO:0000256" key="1">
    <source>
        <dbReference type="SAM" id="MobiDB-lite"/>
    </source>
</evidence>
<proteinExistence type="predicted"/>
<dbReference type="EMBL" id="CAJOBH010079885">
    <property type="protein sequence ID" value="CAF4512134.1"/>
    <property type="molecule type" value="Genomic_DNA"/>
</dbReference>
<dbReference type="AlphaFoldDB" id="A0A821K4X0"/>
<dbReference type="EMBL" id="CAJOBJ010109390">
    <property type="protein sequence ID" value="CAF4624125.1"/>
    <property type="molecule type" value="Genomic_DNA"/>
</dbReference>
<feature type="compositionally biased region" description="Acidic residues" evidence="1">
    <location>
        <begin position="60"/>
        <end position="80"/>
    </location>
</feature>
<reference evidence="5" key="1">
    <citation type="submission" date="2021-02" db="EMBL/GenBank/DDBJ databases">
        <authorList>
            <person name="Nowell W R."/>
        </authorList>
    </citation>
    <scope>NUCLEOTIDE SEQUENCE</scope>
</reference>
<organism evidence="5 8">
    <name type="scientific">Rotaria magnacalcarata</name>
    <dbReference type="NCBI Taxonomy" id="392030"/>
    <lineage>
        <taxon>Eukaryota</taxon>
        <taxon>Metazoa</taxon>
        <taxon>Spiralia</taxon>
        <taxon>Gnathifera</taxon>
        <taxon>Rotifera</taxon>
        <taxon>Eurotatoria</taxon>
        <taxon>Bdelloidea</taxon>
        <taxon>Philodinida</taxon>
        <taxon>Philodinidae</taxon>
        <taxon>Rotaria</taxon>
    </lineage>
</organism>
<feature type="region of interest" description="Disordered" evidence="1">
    <location>
        <begin position="54"/>
        <end position="80"/>
    </location>
</feature>
<evidence type="ECO:0000313" key="3">
    <source>
        <dbReference type="EMBL" id="CAF4613557.1"/>
    </source>
</evidence>
<evidence type="ECO:0000313" key="8">
    <source>
        <dbReference type="Proteomes" id="UP000663866"/>
    </source>
</evidence>
<dbReference type="EMBL" id="CAJOBH010101150">
    <property type="protein sequence ID" value="CAF4613557.1"/>
    <property type="molecule type" value="Genomic_DNA"/>
</dbReference>
<comment type="caution">
    <text evidence="5">The sequence shown here is derived from an EMBL/GenBank/DDBJ whole genome shotgun (WGS) entry which is preliminary data.</text>
</comment>
<feature type="non-terminal residue" evidence="5">
    <location>
        <position position="80"/>
    </location>
</feature>
<evidence type="ECO:0000313" key="7">
    <source>
        <dbReference type="EMBL" id="CAF4902113.1"/>
    </source>
</evidence>
<dbReference type="Proteomes" id="UP000681720">
    <property type="component" value="Unassembled WGS sequence"/>
</dbReference>
<dbReference type="EMBL" id="CAJOBG010108117">
    <property type="protein sequence ID" value="CAF4730218.1"/>
    <property type="molecule type" value="Genomic_DNA"/>
</dbReference>
<evidence type="ECO:0000313" key="2">
    <source>
        <dbReference type="EMBL" id="CAF4512134.1"/>
    </source>
</evidence>
<dbReference type="EMBL" id="CAJOBJ010176443">
    <property type="protein sequence ID" value="CAF4902113.1"/>
    <property type="molecule type" value="Genomic_DNA"/>
</dbReference>
<evidence type="ECO:0000313" key="5">
    <source>
        <dbReference type="EMBL" id="CAF4730218.1"/>
    </source>
</evidence>